<accession>A0A8H3F6F7</accession>
<comment type="caution">
    <text evidence="1">The sequence shown here is derived from an EMBL/GenBank/DDBJ whole genome shotgun (WGS) entry which is preliminary data.</text>
</comment>
<proteinExistence type="predicted"/>
<name>A0A8H3F6F7_9LECA</name>
<reference evidence="1" key="1">
    <citation type="submission" date="2021-03" db="EMBL/GenBank/DDBJ databases">
        <authorList>
            <person name="Tagirdzhanova G."/>
        </authorList>
    </citation>
    <scope>NUCLEOTIDE SEQUENCE</scope>
</reference>
<evidence type="ECO:0000313" key="1">
    <source>
        <dbReference type="EMBL" id="CAF9917985.1"/>
    </source>
</evidence>
<dbReference type="Proteomes" id="UP000664534">
    <property type="component" value="Unassembled WGS sequence"/>
</dbReference>
<dbReference type="AlphaFoldDB" id="A0A8H3F6F7"/>
<evidence type="ECO:0000313" key="2">
    <source>
        <dbReference type="Proteomes" id="UP000664534"/>
    </source>
</evidence>
<sequence>MDWPLTFNVISEGPDVLNALRSEDMGGVKLPDPEADDVGGGVMLGIDGEDVLDRDSATEMLNVFVVAIEVPAISVVVGTLLATSLVIWKVEIDNDEKGEPLDDDVATEGPLPVILELEVRLAELERAPDVYEIDLVRIDVLSMPKPGLIFCKLDMVLADVLLAAEPGLAFEKDRLVWVAEVLTDELLVTDRRLVSEKGRFV</sequence>
<dbReference type="EMBL" id="CAJPDT010000019">
    <property type="protein sequence ID" value="CAF9917985.1"/>
    <property type="molecule type" value="Genomic_DNA"/>
</dbReference>
<keyword evidence="2" id="KW-1185">Reference proteome</keyword>
<gene>
    <name evidence="1" type="ORF">IMSHALPRED_003806</name>
</gene>
<protein>
    <submittedName>
        <fullName evidence="1">Uncharacterized protein</fullName>
    </submittedName>
</protein>
<organism evidence="1 2">
    <name type="scientific">Imshaugia aleurites</name>
    <dbReference type="NCBI Taxonomy" id="172621"/>
    <lineage>
        <taxon>Eukaryota</taxon>
        <taxon>Fungi</taxon>
        <taxon>Dikarya</taxon>
        <taxon>Ascomycota</taxon>
        <taxon>Pezizomycotina</taxon>
        <taxon>Lecanoromycetes</taxon>
        <taxon>OSLEUM clade</taxon>
        <taxon>Lecanoromycetidae</taxon>
        <taxon>Lecanorales</taxon>
        <taxon>Lecanorineae</taxon>
        <taxon>Parmeliaceae</taxon>
        <taxon>Imshaugia</taxon>
    </lineage>
</organism>